<organism evidence="2 3">
    <name type="scientific">Spongiibacter pelagi</name>
    <dbReference type="NCBI Taxonomy" id="2760804"/>
    <lineage>
        <taxon>Bacteria</taxon>
        <taxon>Pseudomonadati</taxon>
        <taxon>Pseudomonadota</taxon>
        <taxon>Gammaproteobacteria</taxon>
        <taxon>Cellvibrionales</taxon>
        <taxon>Spongiibacteraceae</taxon>
        <taxon>Spongiibacter</taxon>
    </lineage>
</organism>
<dbReference type="InterPro" id="IPR007473">
    <property type="entry name" value="RlmJ"/>
</dbReference>
<comment type="catalytic activity">
    <reaction evidence="1">
        <text>adenosine(2030) in 23S rRNA + S-adenosyl-L-methionine = N(6)-methyladenosine(2030) in 23S rRNA + S-adenosyl-L-homocysteine + H(+)</text>
        <dbReference type="Rhea" id="RHEA:43736"/>
        <dbReference type="Rhea" id="RHEA-COMP:10668"/>
        <dbReference type="Rhea" id="RHEA-COMP:10669"/>
        <dbReference type="ChEBI" id="CHEBI:15378"/>
        <dbReference type="ChEBI" id="CHEBI:57856"/>
        <dbReference type="ChEBI" id="CHEBI:59789"/>
        <dbReference type="ChEBI" id="CHEBI:74411"/>
        <dbReference type="ChEBI" id="CHEBI:74449"/>
        <dbReference type="EC" id="2.1.1.266"/>
    </reaction>
</comment>
<dbReference type="Pfam" id="PF04378">
    <property type="entry name" value="RsmJ"/>
    <property type="match status" value="1"/>
</dbReference>
<dbReference type="SUPFAM" id="SSF53335">
    <property type="entry name" value="S-adenosyl-L-methionine-dependent methyltransferases"/>
    <property type="match status" value="1"/>
</dbReference>
<comment type="caution">
    <text evidence="2">The sequence shown here is derived from an EMBL/GenBank/DDBJ whole genome shotgun (WGS) entry which is preliminary data.</text>
</comment>
<keyword evidence="1" id="KW-0698">rRNA processing</keyword>
<evidence type="ECO:0000313" key="2">
    <source>
        <dbReference type="EMBL" id="MBD2857796.1"/>
    </source>
</evidence>
<feature type="binding site" evidence="1">
    <location>
        <position position="104"/>
    </location>
    <ligand>
        <name>S-adenosyl-L-methionine</name>
        <dbReference type="ChEBI" id="CHEBI:59789"/>
    </ligand>
</feature>
<dbReference type="Proteomes" id="UP000610558">
    <property type="component" value="Unassembled WGS sequence"/>
</dbReference>
<feature type="binding site" evidence="1">
    <location>
        <begin position="145"/>
        <end position="146"/>
    </location>
    <ligand>
        <name>S-adenosyl-L-methionine</name>
        <dbReference type="ChEBI" id="CHEBI:59789"/>
    </ligand>
</feature>
<name>A0A927C0Z5_9GAMM</name>
<accession>A0A927C0Z5</accession>
<dbReference type="Gene3D" id="3.40.50.150">
    <property type="entry name" value="Vaccinia Virus protein VP39"/>
    <property type="match status" value="1"/>
</dbReference>
<dbReference type="GO" id="GO:0003723">
    <property type="term" value="F:RNA binding"/>
    <property type="evidence" value="ECO:0007669"/>
    <property type="project" value="UniProtKB-UniRule"/>
</dbReference>
<evidence type="ECO:0000313" key="3">
    <source>
        <dbReference type="Proteomes" id="UP000610558"/>
    </source>
</evidence>
<dbReference type="HAMAP" id="MF_00934">
    <property type="entry name" value="23SrRNA_methyltr_J"/>
    <property type="match status" value="1"/>
</dbReference>
<dbReference type="RefSeq" id="WP_190762013.1">
    <property type="nucleotide sequence ID" value="NZ_JACXLD010000001.1"/>
</dbReference>
<dbReference type="PANTHER" id="PTHR37426:SF1">
    <property type="entry name" value="RIBOSOMAL RNA LARGE SUBUNIT METHYLTRANSFERASE J"/>
    <property type="match status" value="1"/>
</dbReference>
<feature type="site" description="Interaction with substrate rRNA" evidence="1">
    <location>
        <position position="4"/>
    </location>
</feature>
<feature type="active site" description="Proton acceptor" evidence="1">
    <location>
        <position position="166"/>
    </location>
</feature>
<feature type="binding site" evidence="1">
    <location>
        <position position="19"/>
    </location>
    <ligand>
        <name>S-adenosyl-L-methionine</name>
        <dbReference type="ChEBI" id="CHEBI:59789"/>
    </ligand>
</feature>
<dbReference type="AlphaFoldDB" id="A0A927C0Z5"/>
<feature type="binding site" evidence="1">
    <location>
        <position position="42"/>
    </location>
    <ligand>
        <name>S-adenosyl-L-methionine</name>
        <dbReference type="ChEBI" id="CHEBI:59789"/>
    </ligand>
</feature>
<comment type="subunit">
    <text evidence="1">Monomer.</text>
</comment>
<keyword evidence="1" id="KW-0694">RNA-binding</keyword>
<proteinExistence type="inferred from homology"/>
<keyword evidence="3" id="KW-1185">Reference proteome</keyword>
<keyword evidence="1" id="KW-0949">S-adenosyl-L-methionine</keyword>
<comment type="function">
    <text evidence="1">Specifically methylates the adenine in position 2030 of 23S rRNA.</text>
</comment>
<dbReference type="InterPro" id="IPR029063">
    <property type="entry name" value="SAM-dependent_MTases_sf"/>
</dbReference>
<evidence type="ECO:0000256" key="1">
    <source>
        <dbReference type="HAMAP-Rule" id="MF_00934"/>
    </source>
</evidence>
<reference evidence="2" key="1">
    <citation type="submission" date="2020-09" db="EMBL/GenBank/DDBJ databases">
        <authorList>
            <person name="Yoon J.-W."/>
        </authorList>
    </citation>
    <scope>NUCLEOTIDE SEQUENCE</scope>
    <source>
        <strain evidence="2">KMU-158</strain>
    </source>
</reference>
<sequence>MLSYRHGFHAGNHADVLKHLVQVLSLDHLLRHEEPFLYVDTHAGAGLYDLDNDFAQKNAEFIGGIDSLRHASKNLCAELRLYLNTVDDCCVRFGKSLTHCYPGSPLIALQMKRKTDRAAFFELHSADADALYKLSYRDAKLAHADGFAGLRAIQPPKSQRGLILIDPPYEDKSDYQTVVDAVSDALDRFPHGIFAVWYPLLPKADHKALVKGLMALSPEYYLRAELEVMSPEGQHGMYGSGMFVINPPWKLSKQLPPALKQLESLLGKPVGKSLLEYRQP</sequence>
<dbReference type="GO" id="GO:0036307">
    <property type="term" value="F:23S rRNA (adenine(2030)-N(6))-methyltransferase activity"/>
    <property type="evidence" value="ECO:0007669"/>
    <property type="project" value="UniProtKB-UniRule"/>
</dbReference>
<dbReference type="GO" id="GO:0070475">
    <property type="term" value="P:rRNA base methylation"/>
    <property type="evidence" value="ECO:0007669"/>
    <property type="project" value="UniProtKB-UniRule"/>
</dbReference>
<dbReference type="EMBL" id="JACXLD010000001">
    <property type="protein sequence ID" value="MBD2857796.1"/>
    <property type="molecule type" value="Genomic_DNA"/>
</dbReference>
<dbReference type="PANTHER" id="PTHR37426">
    <property type="entry name" value="RIBOSOMAL RNA LARGE SUBUNIT METHYLTRANSFERASE J"/>
    <property type="match status" value="1"/>
</dbReference>
<gene>
    <name evidence="1" type="primary">rlmJ</name>
    <name evidence="2" type="ORF">IB286_02170</name>
</gene>
<comment type="similarity">
    <text evidence="1">Belongs to the RlmJ family.</text>
</comment>
<keyword evidence="1" id="KW-0489">Methyltransferase</keyword>
<feature type="binding site" evidence="1">
    <location>
        <position position="122"/>
    </location>
    <ligand>
        <name>S-adenosyl-L-methionine</name>
        <dbReference type="ChEBI" id="CHEBI:59789"/>
    </ligand>
</feature>
<feature type="binding site" evidence="1">
    <location>
        <position position="166"/>
    </location>
    <ligand>
        <name>S-adenosyl-L-methionine</name>
        <dbReference type="ChEBI" id="CHEBI:59789"/>
    </ligand>
</feature>
<protein>
    <recommendedName>
        <fullName evidence="1">Ribosomal RNA large subunit methyltransferase J</fullName>
        <ecNumber evidence="1">2.1.1.266</ecNumber>
    </recommendedName>
    <alternativeName>
        <fullName evidence="1">23S rRNA (adenine(2030)-N6)-methyltransferase</fullName>
    </alternativeName>
    <alternativeName>
        <fullName evidence="1">23S rRNA m6A2030 methyltransferase</fullName>
    </alternativeName>
</protein>
<keyword evidence="1" id="KW-0808">Transferase</keyword>
<dbReference type="GO" id="GO:0005829">
    <property type="term" value="C:cytosol"/>
    <property type="evidence" value="ECO:0007669"/>
    <property type="project" value="TreeGrafter"/>
</dbReference>
<dbReference type="EC" id="2.1.1.266" evidence="1"/>